<dbReference type="AlphaFoldDB" id="A0A6C0AW44"/>
<name>A0A6C0AW44_9ZZZZ</name>
<accession>A0A6C0AW44</accession>
<dbReference type="EMBL" id="MN738771">
    <property type="protein sequence ID" value="QHS83982.1"/>
    <property type="molecule type" value="Genomic_DNA"/>
</dbReference>
<reference evidence="2" key="1">
    <citation type="journal article" date="2020" name="Nature">
        <title>Giant virus diversity and host interactions through global metagenomics.</title>
        <authorList>
            <person name="Schulz F."/>
            <person name="Roux S."/>
            <person name="Paez-Espino D."/>
            <person name="Jungbluth S."/>
            <person name="Walsh D.A."/>
            <person name="Denef V.J."/>
            <person name="McMahon K.D."/>
            <person name="Konstantinidis K.T."/>
            <person name="Eloe-Fadrosh E.A."/>
            <person name="Kyrpides N.C."/>
            <person name="Woyke T."/>
        </authorList>
    </citation>
    <scope>NUCLEOTIDE SEQUENCE</scope>
    <source>
        <strain evidence="2">GVMAG-S-ERX555965-48</strain>
    </source>
</reference>
<feature type="region of interest" description="Disordered" evidence="1">
    <location>
        <begin position="154"/>
        <end position="178"/>
    </location>
</feature>
<protein>
    <submittedName>
        <fullName evidence="2">Uncharacterized protein</fullName>
    </submittedName>
</protein>
<sequence>MYMKLNRTTYFIILVVLAIFYFSCLKGKEVYENFTNNNKKSENSCLNCKSECSPNYSDLCLKTVQSCIDCRNSKTDVLPKSWINIDRNKKNKDDIYELSKRMNPEILVVNQMINTDMMPNSGIQPPMTNIELSAHPNFDKLDYIPRNLVTGMFTETDPVPSNSTLQRKDEIEPKYKTL</sequence>
<feature type="compositionally biased region" description="Basic and acidic residues" evidence="1">
    <location>
        <begin position="166"/>
        <end position="178"/>
    </location>
</feature>
<evidence type="ECO:0000256" key="1">
    <source>
        <dbReference type="SAM" id="MobiDB-lite"/>
    </source>
</evidence>
<proteinExistence type="predicted"/>
<evidence type="ECO:0000313" key="2">
    <source>
        <dbReference type="EMBL" id="QHS83982.1"/>
    </source>
</evidence>
<organism evidence="2">
    <name type="scientific">viral metagenome</name>
    <dbReference type="NCBI Taxonomy" id="1070528"/>
    <lineage>
        <taxon>unclassified sequences</taxon>
        <taxon>metagenomes</taxon>
        <taxon>organismal metagenomes</taxon>
    </lineage>
</organism>